<reference evidence="1 2" key="1">
    <citation type="submission" date="2017-11" db="EMBL/GenBank/DDBJ databases">
        <title>Isolation and Characterization of Family Methanocellaceae Species from Potential Methane Hydrate Area Offshore Southwestern Taiwan.</title>
        <authorList>
            <person name="Zhang W.-L."/>
            <person name="Chen W.-C."/>
            <person name="Lai M.-C."/>
            <person name="Chen S.-C."/>
        </authorList>
    </citation>
    <scope>NUCLEOTIDE SEQUENCE [LARGE SCALE GENOMIC DNA]</scope>
    <source>
        <strain evidence="1 2">CWC-04</strain>
    </source>
</reference>
<organism evidence="1 2">
    <name type="scientific">Methanooceanicella nereidis</name>
    <dbReference type="NCBI Taxonomy" id="2052831"/>
    <lineage>
        <taxon>Archaea</taxon>
        <taxon>Methanobacteriati</taxon>
        <taxon>Methanobacteriota</taxon>
        <taxon>Stenosarchaea group</taxon>
        <taxon>Methanomicrobia</taxon>
        <taxon>Methanocellales</taxon>
        <taxon>Methanocellaceae</taxon>
        <taxon>Methanooceanicella</taxon>
    </lineage>
</organism>
<dbReference type="Proteomes" id="UP001320159">
    <property type="component" value="Unassembled WGS sequence"/>
</dbReference>
<accession>A0AAP2RB04</accession>
<comment type="caution">
    <text evidence="1">The sequence shown here is derived from an EMBL/GenBank/DDBJ whole genome shotgun (WGS) entry which is preliminary data.</text>
</comment>
<sequence>MDKAYTNLKDMLPDFYIIGHEGLTPEEFFRLLMENDITLLIDVRMRGETFPIEPVLKEYANKYNYCVDYEWFRVLGNPFKDRDNWAESYEAYLVGMDRELEELRNLIIQHHTCLFTDESDPCCSHRLKLAEKLKKKFDLTYVDINHAETLAKKYSPKAMQADDLAKK</sequence>
<evidence type="ECO:0000313" key="1">
    <source>
        <dbReference type="EMBL" id="MCD1294008.1"/>
    </source>
</evidence>
<protein>
    <submittedName>
        <fullName evidence="1">Uncharacterized protein</fullName>
    </submittedName>
</protein>
<dbReference type="AlphaFoldDB" id="A0AAP2RB04"/>
<dbReference type="EMBL" id="PGCK01000002">
    <property type="protein sequence ID" value="MCD1294008.1"/>
    <property type="molecule type" value="Genomic_DNA"/>
</dbReference>
<name>A0AAP2RB04_9EURY</name>
<dbReference type="PANTHER" id="PTHR39337:SF1">
    <property type="entry name" value="BLR5642 PROTEIN"/>
    <property type="match status" value="1"/>
</dbReference>
<dbReference type="PANTHER" id="PTHR39337">
    <property type="entry name" value="BLR5642 PROTEIN"/>
    <property type="match status" value="1"/>
</dbReference>
<dbReference type="InterPro" id="IPR007438">
    <property type="entry name" value="DUF488"/>
</dbReference>
<keyword evidence="2" id="KW-1185">Reference proteome</keyword>
<dbReference type="Pfam" id="PF04343">
    <property type="entry name" value="DUF488"/>
    <property type="match status" value="1"/>
</dbReference>
<evidence type="ECO:0000313" key="2">
    <source>
        <dbReference type="Proteomes" id="UP001320159"/>
    </source>
</evidence>
<proteinExistence type="predicted"/>
<gene>
    <name evidence="1" type="ORF">CUJ83_03240</name>
</gene>